<gene>
    <name evidence="5" type="ORF">NIES2119_25280</name>
</gene>
<dbReference type="STRING" id="454136.NIES2119_25280"/>
<organism evidence="5 6">
    <name type="scientific">[Phormidium ambiguum] IAM M-71</name>
    <dbReference type="NCBI Taxonomy" id="454136"/>
    <lineage>
        <taxon>Bacteria</taxon>
        <taxon>Bacillati</taxon>
        <taxon>Cyanobacteriota</taxon>
        <taxon>Cyanophyceae</taxon>
        <taxon>Oscillatoriophycideae</taxon>
        <taxon>Aerosakkonematales</taxon>
        <taxon>Aerosakkonemataceae</taxon>
        <taxon>Floridanema</taxon>
    </lineage>
</organism>
<evidence type="ECO:0000256" key="4">
    <source>
        <dbReference type="RuleBase" id="RU003690"/>
    </source>
</evidence>
<evidence type="ECO:0000256" key="1">
    <source>
        <dbReference type="ARBA" id="ARBA00010838"/>
    </source>
</evidence>
<comment type="similarity">
    <text evidence="1 4">Belongs to the glycosyl hydrolase 1 family.</text>
</comment>
<accession>A0A1U7I8L7</accession>
<dbReference type="PROSITE" id="PS00653">
    <property type="entry name" value="GLYCOSYL_HYDROL_F1_2"/>
    <property type="match status" value="1"/>
</dbReference>
<evidence type="ECO:0000313" key="6">
    <source>
        <dbReference type="Proteomes" id="UP000185860"/>
    </source>
</evidence>
<protein>
    <submittedName>
        <fullName evidence="5">Beta-glycosidase</fullName>
    </submittedName>
</protein>
<dbReference type="EMBL" id="MRCE01000036">
    <property type="protein sequence ID" value="OKH32740.1"/>
    <property type="molecule type" value="Genomic_DNA"/>
</dbReference>
<dbReference type="PRINTS" id="PR00131">
    <property type="entry name" value="GLHYDRLASE1"/>
</dbReference>
<dbReference type="InterPro" id="IPR033132">
    <property type="entry name" value="GH_1_N_CS"/>
</dbReference>
<dbReference type="SUPFAM" id="SSF51445">
    <property type="entry name" value="(Trans)glycosidases"/>
    <property type="match status" value="1"/>
</dbReference>
<sequence>MATSLNTPTKNQKDAAFLWGVATSGYQSEGGYNGFSQPQNNWTFWEKQGKVMPTKDATEFWHRYEEDFKTCQKLGLNSFRLGLEWARIQPSTSPETAPAPAFDTEALDAYTAIIAACYQQKLEPVVTLHHFTHPAWLGLDAWLSTDTIDCFVEYVRVTITYINRRLVDCYQLPPINWYITINEPNILLSNTYLSSQFPAGSAMGIGAMMKGYNHILAAHVRAYNVIHDIYADEGWLTPQVTLNTYCSDLYWSEKVIWDLLNHQNVGIKTQELPDYIVNNAKHLDRSLSQAKLPFRHNLPYFLGKLVHQISNKLGYRIFDPKNLDIYLQELAKSARSQIFDYLAIDYYDPFLAHIFRLPDFSDFEFETKDFRGWLMSGITSKWWDWRSLPEGLHFFCKYYTETLGYPIMIAENGMALRRKPDNSLSSYRRDQIKRSDFLKAHIQQIKRLLNENVPVIGYMHWSLTDNYEWGSYTPRFGLFSIDFAKNSDRIIADHLGDRPSETYAQLIQEIGSPTISLKN</sequence>
<comment type="caution">
    <text evidence="5">The sequence shown here is derived from an EMBL/GenBank/DDBJ whole genome shotgun (WGS) entry which is preliminary data.</text>
</comment>
<dbReference type="OrthoDB" id="9765195at2"/>
<keyword evidence="3 5" id="KW-0326">Glycosidase</keyword>
<dbReference type="InterPro" id="IPR017853">
    <property type="entry name" value="GH"/>
</dbReference>
<keyword evidence="2" id="KW-0378">Hydrolase</keyword>
<dbReference type="InterPro" id="IPR001360">
    <property type="entry name" value="Glyco_hydro_1"/>
</dbReference>
<dbReference type="PANTHER" id="PTHR10353:SF36">
    <property type="entry name" value="LP05116P"/>
    <property type="match status" value="1"/>
</dbReference>
<dbReference type="RefSeq" id="WP_073596269.1">
    <property type="nucleotide sequence ID" value="NZ_MRCE01000036.1"/>
</dbReference>
<evidence type="ECO:0000256" key="2">
    <source>
        <dbReference type="ARBA" id="ARBA00022801"/>
    </source>
</evidence>
<proteinExistence type="inferred from homology"/>
<name>A0A1U7I8L7_9CYAN</name>
<dbReference type="GO" id="GO:0005829">
    <property type="term" value="C:cytosol"/>
    <property type="evidence" value="ECO:0007669"/>
    <property type="project" value="TreeGrafter"/>
</dbReference>
<dbReference type="PANTHER" id="PTHR10353">
    <property type="entry name" value="GLYCOSYL HYDROLASE"/>
    <property type="match status" value="1"/>
</dbReference>
<dbReference type="Gene3D" id="3.20.20.80">
    <property type="entry name" value="Glycosidases"/>
    <property type="match status" value="1"/>
</dbReference>
<dbReference type="GO" id="GO:0008422">
    <property type="term" value="F:beta-glucosidase activity"/>
    <property type="evidence" value="ECO:0007669"/>
    <property type="project" value="TreeGrafter"/>
</dbReference>
<dbReference type="GO" id="GO:0016052">
    <property type="term" value="P:carbohydrate catabolic process"/>
    <property type="evidence" value="ECO:0007669"/>
    <property type="project" value="TreeGrafter"/>
</dbReference>
<dbReference type="Pfam" id="PF00232">
    <property type="entry name" value="Glyco_hydro_1"/>
    <property type="match status" value="2"/>
</dbReference>
<dbReference type="Proteomes" id="UP000185860">
    <property type="component" value="Unassembled WGS sequence"/>
</dbReference>
<reference evidence="5 6" key="1">
    <citation type="submission" date="2016-11" db="EMBL/GenBank/DDBJ databases">
        <title>Draft Genome Sequences of Nine Cyanobacterial Strains from Diverse Habitats.</title>
        <authorList>
            <person name="Zhu T."/>
            <person name="Hou S."/>
            <person name="Lu X."/>
            <person name="Hess W.R."/>
        </authorList>
    </citation>
    <scope>NUCLEOTIDE SEQUENCE [LARGE SCALE GENOMIC DNA]</scope>
    <source>
        <strain evidence="5 6">IAM M-71</strain>
    </source>
</reference>
<dbReference type="AlphaFoldDB" id="A0A1U7I8L7"/>
<evidence type="ECO:0000256" key="3">
    <source>
        <dbReference type="ARBA" id="ARBA00023295"/>
    </source>
</evidence>
<evidence type="ECO:0000313" key="5">
    <source>
        <dbReference type="EMBL" id="OKH32740.1"/>
    </source>
</evidence>